<dbReference type="InterPro" id="IPR045004">
    <property type="entry name" value="ECH_dom"/>
</dbReference>
<evidence type="ECO:0000313" key="6">
    <source>
        <dbReference type="Proteomes" id="UP000518300"/>
    </source>
</evidence>
<dbReference type="InterPro" id="IPR029045">
    <property type="entry name" value="ClpP/crotonase-like_dom_sf"/>
</dbReference>
<keyword evidence="6" id="KW-1185">Reference proteome</keyword>
<dbReference type="SUPFAM" id="SSF52096">
    <property type="entry name" value="ClpP/crotonase"/>
    <property type="match status" value="1"/>
</dbReference>
<dbReference type="Pfam" id="PF16113">
    <property type="entry name" value="ECH_2"/>
    <property type="match status" value="1"/>
</dbReference>
<evidence type="ECO:0000256" key="2">
    <source>
        <dbReference type="ARBA" id="ARBA00011915"/>
    </source>
</evidence>
<sequence length="59" mass="6215">MSDEVLLETRGAVGVVTLNRPKALNALDLGMCRELHSQLDAWAVDAAVKAVVIRGAGGR</sequence>
<dbReference type="GO" id="GO:0016853">
    <property type="term" value="F:isomerase activity"/>
    <property type="evidence" value="ECO:0007669"/>
    <property type="project" value="UniProtKB-KW"/>
</dbReference>
<dbReference type="EMBL" id="JABBJJ010000141">
    <property type="protein sequence ID" value="NMO18530.1"/>
    <property type="molecule type" value="Genomic_DNA"/>
</dbReference>
<keyword evidence="5" id="KW-0413">Isomerase</keyword>
<dbReference type="EC" id="3.1.2.4" evidence="2"/>
<dbReference type="GO" id="GO:0005829">
    <property type="term" value="C:cytosol"/>
    <property type="evidence" value="ECO:0007669"/>
    <property type="project" value="TreeGrafter"/>
</dbReference>
<evidence type="ECO:0000259" key="4">
    <source>
        <dbReference type="Pfam" id="PF16113"/>
    </source>
</evidence>
<name>A0A848LLI1_9BACT</name>
<evidence type="ECO:0000256" key="3">
    <source>
        <dbReference type="ARBA" id="ARBA00022801"/>
    </source>
</evidence>
<evidence type="ECO:0000313" key="5">
    <source>
        <dbReference type="EMBL" id="NMO18530.1"/>
    </source>
</evidence>
<dbReference type="AlphaFoldDB" id="A0A848LLI1"/>
<dbReference type="PANTHER" id="PTHR43176:SF3">
    <property type="entry name" value="3-HYDROXYISOBUTYRYL-COA HYDROLASE, MITOCHONDRIAL"/>
    <property type="match status" value="1"/>
</dbReference>
<accession>A0A848LLI1</accession>
<dbReference type="Gene3D" id="3.90.226.10">
    <property type="entry name" value="2-enoyl-CoA Hydratase, Chain A, domain 1"/>
    <property type="match status" value="1"/>
</dbReference>
<dbReference type="GO" id="GO:0006574">
    <property type="term" value="P:L-valine catabolic process"/>
    <property type="evidence" value="ECO:0007669"/>
    <property type="project" value="TreeGrafter"/>
</dbReference>
<dbReference type="PANTHER" id="PTHR43176">
    <property type="entry name" value="3-HYDROXYISOBUTYRYL-COA HYDROLASE-RELATED"/>
    <property type="match status" value="1"/>
</dbReference>
<dbReference type="RefSeq" id="WP_211194202.1">
    <property type="nucleotide sequence ID" value="NZ_JABBJJ010000141.1"/>
</dbReference>
<dbReference type="InterPro" id="IPR032259">
    <property type="entry name" value="HIBYL-CoA-H"/>
</dbReference>
<evidence type="ECO:0000256" key="1">
    <source>
        <dbReference type="ARBA" id="ARBA00001709"/>
    </source>
</evidence>
<protein>
    <recommendedName>
        <fullName evidence="2">3-hydroxyisobutyryl-CoA hydrolase</fullName>
        <ecNumber evidence="2">3.1.2.4</ecNumber>
    </recommendedName>
</protein>
<comment type="catalytic activity">
    <reaction evidence="1">
        <text>3-hydroxy-2-methylpropanoyl-CoA + H2O = 3-hydroxy-2-methylpropanoate + CoA + H(+)</text>
        <dbReference type="Rhea" id="RHEA:20888"/>
        <dbReference type="ChEBI" id="CHEBI:11805"/>
        <dbReference type="ChEBI" id="CHEBI:15377"/>
        <dbReference type="ChEBI" id="CHEBI:15378"/>
        <dbReference type="ChEBI" id="CHEBI:57287"/>
        <dbReference type="ChEBI" id="CHEBI:57340"/>
        <dbReference type="EC" id="3.1.2.4"/>
    </reaction>
</comment>
<gene>
    <name evidence="5" type="ORF">HG543_27240</name>
</gene>
<comment type="caution">
    <text evidence="5">The sequence shown here is derived from an EMBL/GenBank/DDBJ whole genome shotgun (WGS) entry which is preliminary data.</text>
</comment>
<dbReference type="GO" id="GO:0003860">
    <property type="term" value="F:3-hydroxyisobutyryl-CoA hydrolase activity"/>
    <property type="evidence" value="ECO:0007669"/>
    <property type="project" value="UniProtKB-EC"/>
</dbReference>
<keyword evidence="3" id="KW-0378">Hydrolase</keyword>
<dbReference type="Proteomes" id="UP000518300">
    <property type="component" value="Unassembled WGS sequence"/>
</dbReference>
<feature type="non-terminal residue" evidence="5">
    <location>
        <position position="59"/>
    </location>
</feature>
<organism evidence="5 6">
    <name type="scientific">Pyxidicoccus fallax</name>
    <dbReference type="NCBI Taxonomy" id="394095"/>
    <lineage>
        <taxon>Bacteria</taxon>
        <taxon>Pseudomonadati</taxon>
        <taxon>Myxococcota</taxon>
        <taxon>Myxococcia</taxon>
        <taxon>Myxococcales</taxon>
        <taxon>Cystobacterineae</taxon>
        <taxon>Myxococcaceae</taxon>
        <taxon>Pyxidicoccus</taxon>
    </lineage>
</organism>
<feature type="domain" description="Enoyl-CoA hydratase/isomerase" evidence="4">
    <location>
        <begin position="13"/>
        <end position="59"/>
    </location>
</feature>
<reference evidence="5 6" key="1">
    <citation type="submission" date="2020-04" db="EMBL/GenBank/DDBJ databases">
        <title>Draft genome of Pyxidicoccus fallax type strain.</title>
        <authorList>
            <person name="Whitworth D.E."/>
        </authorList>
    </citation>
    <scope>NUCLEOTIDE SEQUENCE [LARGE SCALE GENOMIC DNA]</scope>
    <source>
        <strain evidence="5 6">DSM 14698</strain>
    </source>
</reference>
<proteinExistence type="predicted"/>